<dbReference type="InterPro" id="IPR027417">
    <property type="entry name" value="P-loop_NTPase"/>
</dbReference>
<gene>
    <name evidence="5" type="ORF">Mco01_10750</name>
</gene>
<dbReference type="RefSeq" id="WP_204055751.1">
    <property type="nucleotide sequence ID" value="NZ_BAAAGP010000003.1"/>
</dbReference>
<dbReference type="CDD" id="cd03255">
    <property type="entry name" value="ABC_MJ0796_LolCDE_FtsE"/>
    <property type="match status" value="1"/>
</dbReference>
<sequence length="237" mass="25187">MSVPSGVLVLDEVRKVYPGEPPVEPVRGISLSVAEGDMVAVLGPSGSGKSTLLHLMAALDRPTSGSVRLAGHAVEGLPDRRLAGLRAHHVGVVFQQFFLLDALTALENVATGLLYRGEPARRRRRLAVEALDRVGLGHRGGHRAARLSGGERQRVAIARALVGRPSILFADEPTGNLDSATGAEIVALLRELNDQGATLVIVTHDAGVAAACRRRIVLRDGRVVAREHNGDRNDGRE</sequence>
<dbReference type="EMBL" id="BOOC01000003">
    <property type="protein sequence ID" value="GIH38075.1"/>
    <property type="molecule type" value="Genomic_DNA"/>
</dbReference>
<evidence type="ECO:0000259" key="4">
    <source>
        <dbReference type="PROSITE" id="PS50893"/>
    </source>
</evidence>
<dbReference type="Gene3D" id="3.40.50.300">
    <property type="entry name" value="P-loop containing nucleotide triphosphate hydrolases"/>
    <property type="match status" value="1"/>
</dbReference>
<keyword evidence="3 5" id="KW-0067">ATP-binding</keyword>
<dbReference type="SUPFAM" id="SSF52540">
    <property type="entry name" value="P-loop containing nucleoside triphosphate hydrolases"/>
    <property type="match status" value="1"/>
</dbReference>
<reference evidence="5 6" key="1">
    <citation type="submission" date="2021-01" db="EMBL/GenBank/DDBJ databases">
        <title>Whole genome shotgun sequence of Microbispora corallina NBRC 16416.</title>
        <authorList>
            <person name="Komaki H."/>
            <person name="Tamura T."/>
        </authorList>
    </citation>
    <scope>NUCLEOTIDE SEQUENCE [LARGE SCALE GENOMIC DNA]</scope>
    <source>
        <strain evidence="5 6">NBRC 16416</strain>
    </source>
</reference>
<dbReference type="InterPro" id="IPR003439">
    <property type="entry name" value="ABC_transporter-like_ATP-bd"/>
</dbReference>
<dbReference type="InterPro" id="IPR003593">
    <property type="entry name" value="AAA+_ATPase"/>
</dbReference>
<dbReference type="GO" id="GO:0005524">
    <property type="term" value="F:ATP binding"/>
    <property type="evidence" value="ECO:0007669"/>
    <property type="project" value="UniProtKB-KW"/>
</dbReference>
<comment type="caution">
    <text evidence="5">The sequence shown here is derived from an EMBL/GenBank/DDBJ whole genome shotgun (WGS) entry which is preliminary data.</text>
</comment>
<evidence type="ECO:0000256" key="2">
    <source>
        <dbReference type="ARBA" id="ARBA00022741"/>
    </source>
</evidence>
<dbReference type="InterPro" id="IPR017911">
    <property type="entry name" value="MacB-like_ATP-bd"/>
</dbReference>
<dbReference type="PROSITE" id="PS00211">
    <property type="entry name" value="ABC_TRANSPORTER_1"/>
    <property type="match status" value="1"/>
</dbReference>
<evidence type="ECO:0000256" key="1">
    <source>
        <dbReference type="ARBA" id="ARBA00022448"/>
    </source>
</evidence>
<keyword evidence="1" id="KW-0813">Transport</keyword>
<dbReference type="InterPro" id="IPR015854">
    <property type="entry name" value="ABC_transpr_LolD-like"/>
</dbReference>
<keyword evidence="6" id="KW-1185">Reference proteome</keyword>
<dbReference type="PROSITE" id="PS50893">
    <property type="entry name" value="ABC_TRANSPORTER_2"/>
    <property type="match status" value="1"/>
</dbReference>
<evidence type="ECO:0000256" key="3">
    <source>
        <dbReference type="ARBA" id="ARBA00022840"/>
    </source>
</evidence>
<dbReference type="InterPro" id="IPR017871">
    <property type="entry name" value="ABC_transporter-like_CS"/>
</dbReference>
<organism evidence="5 6">
    <name type="scientific">Microbispora corallina</name>
    <dbReference type="NCBI Taxonomy" id="83302"/>
    <lineage>
        <taxon>Bacteria</taxon>
        <taxon>Bacillati</taxon>
        <taxon>Actinomycetota</taxon>
        <taxon>Actinomycetes</taxon>
        <taxon>Streptosporangiales</taxon>
        <taxon>Streptosporangiaceae</taxon>
        <taxon>Microbispora</taxon>
    </lineage>
</organism>
<feature type="domain" description="ABC transporter" evidence="4">
    <location>
        <begin position="8"/>
        <end position="237"/>
    </location>
</feature>
<dbReference type="Pfam" id="PF00005">
    <property type="entry name" value="ABC_tran"/>
    <property type="match status" value="1"/>
</dbReference>
<evidence type="ECO:0000313" key="5">
    <source>
        <dbReference type="EMBL" id="GIH38075.1"/>
    </source>
</evidence>
<name>A0ABQ4FTB7_9ACTN</name>
<dbReference type="Proteomes" id="UP000603904">
    <property type="component" value="Unassembled WGS sequence"/>
</dbReference>
<proteinExistence type="predicted"/>
<accession>A0ABQ4FTB7</accession>
<evidence type="ECO:0000313" key="6">
    <source>
        <dbReference type="Proteomes" id="UP000603904"/>
    </source>
</evidence>
<dbReference type="PANTHER" id="PTHR24220:SF86">
    <property type="entry name" value="ABC TRANSPORTER ABCH.1"/>
    <property type="match status" value="1"/>
</dbReference>
<keyword evidence="2" id="KW-0547">Nucleotide-binding</keyword>
<dbReference type="SMART" id="SM00382">
    <property type="entry name" value="AAA"/>
    <property type="match status" value="1"/>
</dbReference>
<protein>
    <submittedName>
        <fullName evidence="5">Peptide ABC transporter ATP-binding protein</fullName>
    </submittedName>
</protein>
<dbReference type="PANTHER" id="PTHR24220">
    <property type="entry name" value="IMPORT ATP-BINDING PROTEIN"/>
    <property type="match status" value="1"/>
</dbReference>